<feature type="compositionally biased region" description="Basic and acidic residues" evidence="2">
    <location>
        <begin position="585"/>
        <end position="621"/>
    </location>
</feature>
<sequence length="659" mass="73434">MPSASAKLEKQTSTEVVEPLKLVLTMIEHKKRNLEKRKVKLEAYKAEQKNGKELNSEQQSAVSKYDEVIQTLVFANDLVRQIQQLELDHAKIQKKQQKKDQAKEQSERYQRDMQRTKDLITIQNVLKSFTDEVVRSDFLAGKNGAVILSKEDLNLMDEVSLLILPNDSATDEGNDGVAQFLVNLLDRKKKEWKSTSKSYADIFALFMSLNDSDYFRNVKNINTIPMPAEQQEPVPEEESVVEIEDTLVDPAIIKKEISSSPSLKNNLSPTNQMQSLTEAPLMAPPAEVPYFVAQAPEAAPLHFIPPQQQQQPPPPPPPVHLPPRQIINDVIGQTNNAFDFLQESQIEAEAPVMMPQLPPGIAPPPSAPAASAVPQPEFHQAIPSQTFTNQSFHVIAQVPQQQPPVHPQSSSPKSTMQPYPAVAPQPAFIEEVAQMQLPEEPKQPVVAPTSFAQAATYSSLAQKPPNFTNGPPGFPPQQPQKMQQSQFQPIPTLEQEQEKESNTWNGGAGDSNDDQQHRSGFRGKGGGRGGRGRGVADRNGYGSRPRQNGQGRPGGYRQDKQDGERGSYENGVTEHKGGNFRPRGPPRDGPREPREFREPREPKEWKDNREWQNQEPRDNSGARRAPRPNGPYRGAGRGRGAPGSNQNPRPQQQPMKQQQ</sequence>
<dbReference type="PANTHER" id="PTHR22922:SF19">
    <property type="entry name" value="CAPRIN HOMOLOG"/>
    <property type="match status" value="1"/>
</dbReference>
<feature type="compositionally biased region" description="Gly residues" evidence="2">
    <location>
        <begin position="522"/>
        <end position="533"/>
    </location>
</feature>
<evidence type="ECO:0000256" key="1">
    <source>
        <dbReference type="ARBA" id="ARBA00007950"/>
    </source>
</evidence>
<feature type="compositionally biased region" description="Low complexity" evidence="2">
    <location>
        <begin position="642"/>
        <end position="659"/>
    </location>
</feature>
<dbReference type="GO" id="GO:0003723">
    <property type="term" value="F:RNA binding"/>
    <property type="evidence" value="ECO:0007669"/>
    <property type="project" value="TreeGrafter"/>
</dbReference>
<evidence type="ECO:0000259" key="3">
    <source>
        <dbReference type="Pfam" id="PF18293"/>
    </source>
</evidence>
<name>A0A8S1DND2_9INSE</name>
<feature type="compositionally biased region" description="Basic and acidic residues" evidence="2">
    <location>
        <begin position="557"/>
        <end position="577"/>
    </location>
</feature>
<evidence type="ECO:0000256" key="2">
    <source>
        <dbReference type="SAM" id="MobiDB-lite"/>
    </source>
</evidence>
<feature type="compositionally biased region" description="Low complexity" evidence="2">
    <location>
        <begin position="537"/>
        <end position="550"/>
    </location>
</feature>
<gene>
    <name evidence="4" type="ORF">CLODIP_2_CD07067</name>
</gene>
<dbReference type="InterPro" id="IPR028816">
    <property type="entry name" value="Caprin"/>
</dbReference>
<dbReference type="AlphaFoldDB" id="A0A8S1DND2"/>
<protein>
    <recommendedName>
        <fullName evidence="3">Caprin-1 dimerization domain-containing protein</fullName>
    </recommendedName>
</protein>
<evidence type="ECO:0000313" key="5">
    <source>
        <dbReference type="Proteomes" id="UP000494165"/>
    </source>
</evidence>
<dbReference type="GO" id="GO:0005737">
    <property type="term" value="C:cytoplasm"/>
    <property type="evidence" value="ECO:0007669"/>
    <property type="project" value="TreeGrafter"/>
</dbReference>
<feature type="region of interest" description="Disordered" evidence="2">
    <location>
        <begin position="93"/>
        <end position="112"/>
    </location>
</feature>
<feature type="region of interest" description="Disordered" evidence="2">
    <location>
        <begin position="400"/>
        <end position="420"/>
    </location>
</feature>
<dbReference type="Pfam" id="PF18293">
    <property type="entry name" value="Caprin-1_dimer"/>
    <property type="match status" value="1"/>
</dbReference>
<dbReference type="InterPro" id="IPR041637">
    <property type="entry name" value="Caprin-1_dimer"/>
</dbReference>
<organism evidence="4 5">
    <name type="scientific">Cloeon dipterum</name>
    <dbReference type="NCBI Taxonomy" id="197152"/>
    <lineage>
        <taxon>Eukaryota</taxon>
        <taxon>Metazoa</taxon>
        <taxon>Ecdysozoa</taxon>
        <taxon>Arthropoda</taxon>
        <taxon>Hexapoda</taxon>
        <taxon>Insecta</taxon>
        <taxon>Pterygota</taxon>
        <taxon>Palaeoptera</taxon>
        <taxon>Ephemeroptera</taxon>
        <taxon>Pisciforma</taxon>
        <taxon>Baetidae</taxon>
        <taxon>Cloeon</taxon>
    </lineage>
</organism>
<evidence type="ECO:0000313" key="4">
    <source>
        <dbReference type="EMBL" id="CAB3379595.1"/>
    </source>
</evidence>
<comment type="similarity">
    <text evidence="1">Belongs to the caprin family.</text>
</comment>
<feature type="domain" description="Caprin-1 dimerization" evidence="3">
    <location>
        <begin position="103"/>
        <end position="215"/>
    </location>
</feature>
<accession>A0A8S1DND2</accession>
<feature type="region of interest" description="Disordered" evidence="2">
    <location>
        <begin position="461"/>
        <end position="659"/>
    </location>
</feature>
<dbReference type="OrthoDB" id="10062814at2759"/>
<feature type="compositionally biased region" description="Low complexity" evidence="2">
    <location>
        <begin position="479"/>
        <end position="491"/>
    </location>
</feature>
<dbReference type="EMBL" id="CADEPI010000189">
    <property type="protein sequence ID" value="CAB3379595.1"/>
    <property type="molecule type" value="Genomic_DNA"/>
</dbReference>
<feature type="compositionally biased region" description="Basic and acidic residues" evidence="2">
    <location>
        <begin position="98"/>
        <end position="112"/>
    </location>
</feature>
<reference evidence="4 5" key="1">
    <citation type="submission" date="2020-04" db="EMBL/GenBank/DDBJ databases">
        <authorList>
            <person name="Alioto T."/>
            <person name="Alioto T."/>
            <person name="Gomez Garrido J."/>
        </authorList>
    </citation>
    <scope>NUCLEOTIDE SEQUENCE [LARGE SCALE GENOMIC DNA]</scope>
</reference>
<proteinExistence type="inferred from homology"/>
<keyword evidence="5" id="KW-1185">Reference proteome</keyword>
<dbReference type="PANTHER" id="PTHR22922">
    <property type="entry name" value="GPI-ANCHORED PROTEIN P137"/>
    <property type="match status" value="1"/>
</dbReference>
<dbReference type="Proteomes" id="UP000494165">
    <property type="component" value="Unassembled WGS sequence"/>
</dbReference>
<comment type="caution">
    <text evidence="4">The sequence shown here is derived from an EMBL/GenBank/DDBJ whole genome shotgun (WGS) entry which is preliminary data.</text>
</comment>